<dbReference type="PANTHER" id="PTHR10745:SF0">
    <property type="entry name" value="GLYCINE--TRNA LIGASE"/>
    <property type="match status" value="1"/>
</dbReference>
<protein>
    <recommendedName>
        <fullName evidence="3">glycine--tRNA ligase</fullName>
        <ecNumber evidence="3">6.1.1.14</ecNumber>
    </recommendedName>
    <alternativeName>
        <fullName evidence="9">Diadenosine tetraphosphate synthetase</fullName>
    </alternativeName>
</protein>
<dbReference type="GO" id="GO:0004820">
    <property type="term" value="F:glycine-tRNA ligase activity"/>
    <property type="evidence" value="ECO:0007669"/>
    <property type="project" value="UniProtKB-EC"/>
</dbReference>
<evidence type="ECO:0000313" key="11">
    <source>
        <dbReference type="EMBL" id="TNJ30261.1"/>
    </source>
</evidence>
<dbReference type="InterPro" id="IPR033731">
    <property type="entry name" value="GlyRS-like_core"/>
</dbReference>
<keyword evidence="12" id="KW-1185">Reference proteome</keyword>
<dbReference type="InterPro" id="IPR036621">
    <property type="entry name" value="Anticodon-bd_dom_sf"/>
</dbReference>
<dbReference type="InterPro" id="IPR004154">
    <property type="entry name" value="Anticodon-bd"/>
</dbReference>
<dbReference type="GO" id="GO:0005524">
    <property type="term" value="F:ATP binding"/>
    <property type="evidence" value="ECO:0007669"/>
    <property type="project" value="UniProtKB-KW"/>
</dbReference>
<dbReference type="AlphaFoldDB" id="A0A4Z1TCN9"/>
<dbReference type="InterPro" id="IPR045864">
    <property type="entry name" value="aa-tRNA-synth_II/BPL/LPL"/>
</dbReference>
<gene>
    <name evidence="11" type="ORF">GMRT_14200</name>
</gene>
<dbReference type="InterPro" id="IPR002315">
    <property type="entry name" value="tRNA-synt_gly"/>
</dbReference>
<dbReference type="FunFam" id="3.40.50.800:FF:000004">
    <property type="entry name" value="Glycine--tRNA ligase 2"/>
    <property type="match status" value="1"/>
</dbReference>
<keyword evidence="8 11" id="KW-0030">Aminoacyl-tRNA synthetase</keyword>
<evidence type="ECO:0000259" key="10">
    <source>
        <dbReference type="PROSITE" id="PS50862"/>
    </source>
</evidence>
<evidence type="ECO:0000256" key="5">
    <source>
        <dbReference type="ARBA" id="ARBA00022741"/>
    </source>
</evidence>
<evidence type="ECO:0000256" key="8">
    <source>
        <dbReference type="ARBA" id="ARBA00023146"/>
    </source>
</evidence>
<evidence type="ECO:0000313" key="12">
    <source>
        <dbReference type="Proteomes" id="UP000315496"/>
    </source>
</evidence>
<dbReference type="PRINTS" id="PR01043">
    <property type="entry name" value="TRNASYNTHGLY"/>
</dbReference>
<comment type="subunit">
    <text evidence="2">Homodimer.</text>
</comment>
<evidence type="ECO:0000256" key="9">
    <source>
        <dbReference type="ARBA" id="ARBA00030057"/>
    </source>
</evidence>
<comment type="caution">
    <text evidence="11">The sequence shown here is derived from an EMBL/GenBank/DDBJ whole genome shotgun (WGS) entry which is preliminary data.</text>
</comment>
<comment type="similarity">
    <text evidence="1">Belongs to the class-II aminoacyl-tRNA synthetase family.</text>
</comment>
<dbReference type="NCBIfam" id="NF003211">
    <property type="entry name" value="PRK04173.1"/>
    <property type="match status" value="1"/>
</dbReference>
<keyword evidence="4" id="KW-0436">Ligase</keyword>
<dbReference type="Gene3D" id="3.30.930.10">
    <property type="entry name" value="Bira Bifunctional Protein, Domain 2"/>
    <property type="match status" value="1"/>
</dbReference>
<dbReference type="PANTHER" id="PTHR10745">
    <property type="entry name" value="GLYCYL-TRNA SYNTHETASE/DNA POLYMERASE SUBUNIT GAMMA-2"/>
    <property type="match status" value="1"/>
</dbReference>
<keyword evidence="5" id="KW-0547">Nucleotide-binding</keyword>
<feature type="domain" description="Aminoacyl-transfer RNA synthetases class-II family profile" evidence="10">
    <location>
        <begin position="137"/>
        <end position="493"/>
    </location>
</feature>
<name>A0A4Z1TCN9_GIAMU</name>
<dbReference type="InterPro" id="IPR006195">
    <property type="entry name" value="aa-tRNA-synth_II"/>
</dbReference>
<evidence type="ECO:0000256" key="3">
    <source>
        <dbReference type="ARBA" id="ARBA00012829"/>
    </source>
</evidence>
<dbReference type="FunFam" id="3.30.40.230:FF:000001">
    <property type="entry name" value="Glycine--tRNA ligase"/>
    <property type="match status" value="1"/>
</dbReference>
<dbReference type="Pfam" id="PF00587">
    <property type="entry name" value="tRNA-synt_2b"/>
    <property type="match status" value="1"/>
</dbReference>
<dbReference type="EC" id="6.1.1.14" evidence="3"/>
<dbReference type="Gene3D" id="3.40.50.800">
    <property type="entry name" value="Anticodon-binding domain"/>
    <property type="match status" value="1"/>
</dbReference>
<dbReference type="OrthoDB" id="57698at2759"/>
<sequence length="617" mass="69795">MSSETLLNNVLLRRFFVVPAFEIYGGVSGLYDLGPSGVGLCNNLISLWRRHFIEEDELLEVSCTNLVPEKVLVSSGHVARFADVMVKDTTNGECFRADKLIERHLEKLLLNEKLPADERVRLTYILNSADGSTPEQIKQLILDLGVLSPSGNPLSDPFYFNLMFQTSIGPASNMKVYLRPETAQGIFMNFKRGLEYAKRLPFGMAQVGSAFRNEISPRNGLIRVREFEQCEIEYFTDGTPNGLKHPRFSSVAKLCVELLSAEDQLAGKERGRNMLLSEALSTGLLRHETMGYFLGRIYLFLKEIGLDTRRLRFRQHLPQQLAHYASDCWDCDCLLSCGWTEIVGLADRSAYDLKVHSEASGADLTAFVHYPEPRQVEYDTCSLVKRACASIFKKDTVRISEAIAGLQGDRLAELKLSVSKNEPYVLEFDDCSFEILPSYVEFSSGSKTVHGESIIPHVIEPSFGIGRILYSLLEHTFHIREEDSQRTIFRFVPQVAGIKVFVLPLMSNDQLLPVAERFCTLLRRRNVSTRIDSSASLIGRRYARADEIGTPFCVTVDYETLENDSVTIRERDTMMQVRVPGNQTAHILADLCEGRYSWEAIRRTYLQVVSDKTETEQ</sequence>
<proteinExistence type="inferred from homology"/>
<dbReference type="CDD" id="cd00858">
    <property type="entry name" value="GlyRS_anticodon"/>
    <property type="match status" value="1"/>
</dbReference>
<evidence type="ECO:0000256" key="1">
    <source>
        <dbReference type="ARBA" id="ARBA00008226"/>
    </source>
</evidence>
<dbReference type="InterPro" id="IPR002314">
    <property type="entry name" value="aa-tRNA-synt_IIb"/>
</dbReference>
<dbReference type="SUPFAM" id="SSF52954">
    <property type="entry name" value="Class II aaRS ABD-related"/>
    <property type="match status" value="1"/>
</dbReference>
<dbReference type="InterPro" id="IPR027031">
    <property type="entry name" value="Gly-tRNA_synthase/POLG2"/>
</dbReference>
<dbReference type="NCBIfam" id="TIGR00389">
    <property type="entry name" value="glyS_dimeric"/>
    <property type="match status" value="1"/>
</dbReference>
<reference evidence="11 12" key="1">
    <citation type="submission" date="2019-05" db="EMBL/GenBank/DDBJ databases">
        <title>The compact genome of Giardia muris reveals important steps in the evolution of intestinal protozoan parasites.</title>
        <authorList>
            <person name="Xu F."/>
            <person name="Jimenez-Gonzalez A."/>
            <person name="Einarsson E."/>
            <person name="Astvaldsson A."/>
            <person name="Peirasmaki D."/>
            <person name="Eckmann L."/>
            <person name="Andersson J.O."/>
            <person name="Svard S.G."/>
            <person name="Jerlstrom-Hultqvist J."/>
        </authorList>
    </citation>
    <scope>NUCLEOTIDE SEQUENCE [LARGE SCALE GENOMIC DNA]</scope>
    <source>
        <strain evidence="11 12">Roberts-Thomson</strain>
    </source>
</reference>
<dbReference type="GO" id="GO:0005739">
    <property type="term" value="C:mitochondrion"/>
    <property type="evidence" value="ECO:0007669"/>
    <property type="project" value="TreeGrafter"/>
</dbReference>
<evidence type="ECO:0000256" key="6">
    <source>
        <dbReference type="ARBA" id="ARBA00022840"/>
    </source>
</evidence>
<dbReference type="SUPFAM" id="SSF55681">
    <property type="entry name" value="Class II aaRS and biotin synthetases"/>
    <property type="match status" value="1"/>
</dbReference>
<accession>A0A4Z1TCN9</accession>
<keyword evidence="6" id="KW-0067">ATP-binding</keyword>
<evidence type="ECO:0000256" key="2">
    <source>
        <dbReference type="ARBA" id="ARBA00011738"/>
    </source>
</evidence>
<organism evidence="11 12">
    <name type="scientific">Giardia muris</name>
    <dbReference type="NCBI Taxonomy" id="5742"/>
    <lineage>
        <taxon>Eukaryota</taxon>
        <taxon>Metamonada</taxon>
        <taxon>Diplomonadida</taxon>
        <taxon>Hexamitidae</taxon>
        <taxon>Giardiinae</taxon>
        <taxon>Giardia</taxon>
    </lineage>
</organism>
<dbReference type="GO" id="GO:0070150">
    <property type="term" value="P:mitochondrial glycyl-tRNA aminoacylation"/>
    <property type="evidence" value="ECO:0007669"/>
    <property type="project" value="TreeGrafter"/>
</dbReference>
<evidence type="ECO:0000256" key="7">
    <source>
        <dbReference type="ARBA" id="ARBA00022917"/>
    </source>
</evidence>
<evidence type="ECO:0000256" key="4">
    <source>
        <dbReference type="ARBA" id="ARBA00022598"/>
    </source>
</evidence>
<dbReference type="PROSITE" id="PS50862">
    <property type="entry name" value="AA_TRNA_LIGASE_II"/>
    <property type="match status" value="1"/>
</dbReference>
<keyword evidence="7" id="KW-0648">Protein biosynthesis</keyword>
<dbReference type="Gene3D" id="3.30.40.230">
    <property type="match status" value="1"/>
</dbReference>
<dbReference type="Pfam" id="PF03129">
    <property type="entry name" value="HGTP_anticodon"/>
    <property type="match status" value="1"/>
</dbReference>
<dbReference type="EMBL" id="VDLU01000001">
    <property type="protein sequence ID" value="TNJ30261.1"/>
    <property type="molecule type" value="Genomic_DNA"/>
</dbReference>
<dbReference type="Proteomes" id="UP000315496">
    <property type="component" value="Chromosome 1"/>
</dbReference>
<dbReference type="CDD" id="cd00774">
    <property type="entry name" value="GlyRS-like_core"/>
    <property type="match status" value="1"/>
</dbReference>
<dbReference type="VEuPathDB" id="GiardiaDB:GMRT_14200"/>